<organism evidence="24 25">
    <name type="scientific">Umbra pygmaea</name>
    <name type="common">Eastern mudminnow</name>
    <dbReference type="NCBI Taxonomy" id="75934"/>
    <lineage>
        <taxon>Eukaryota</taxon>
        <taxon>Metazoa</taxon>
        <taxon>Chordata</taxon>
        <taxon>Craniata</taxon>
        <taxon>Vertebrata</taxon>
        <taxon>Euteleostomi</taxon>
        <taxon>Actinopterygii</taxon>
        <taxon>Neopterygii</taxon>
        <taxon>Teleostei</taxon>
        <taxon>Protacanthopterygii</taxon>
        <taxon>Esociformes</taxon>
        <taxon>Umbridae</taxon>
        <taxon>Umbra</taxon>
    </lineage>
</organism>
<dbReference type="InterPro" id="IPR027417">
    <property type="entry name" value="P-loop_NTPase"/>
</dbReference>
<keyword evidence="10" id="KW-0472">Membrane</keyword>
<feature type="region of interest" description="Disordered" evidence="20">
    <location>
        <begin position="1623"/>
        <end position="1656"/>
    </location>
</feature>
<protein>
    <recommendedName>
        <fullName evidence="17">plus-end-directed kinesin ATPase</fullName>
        <ecNumber evidence="17">5.6.1.3</ecNumber>
    </recommendedName>
</protein>
<evidence type="ECO:0000256" key="16">
    <source>
        <dbReference type="ARBA" id="ARBA00050273"/>
    </source>
</evidence>
<evidence type="ECO:0000256" key="12">
    <source>
        <dbReference type="ARBA" id="ARBA00023212"/>
    </source>
</evidence>
<evidence type="ECO:0000256" key="18">
    <source>
        <dbReference type="PROSITE-ProRule" id="PRU00283"/>
    </source>
</evidence>
<dbReference type="Gene3D" id="2.30.29.30">
    <property type="entry name" value="Pleckstrin-homology domain (PH domain)/Phosphotyrosine-binding domain (PTB)"/>
    <property type="match status" value="1"/>
</dbReference>
<dbReference type="Proteomes" id="UP001557470">
    <property type="component" value="Unassembled WGS sequence"/>
</dbReference>
<dbReference type="PRINTS" id="PR00380">
    <property type="entry name" value="KINESINHEAVY"/>
</dbReference>
<dbReference type="CDD" id="cd01365">
    <property type="entry name" value="KISc_KIF1A_KIF1B"/>
    <property type="match status" value="1"/>
</dbReference>
<comment type="similarity">
    <text evidence="18">Belongs to the TRAFAC class myosin-kinesin ATPase superfamily. Kinesin family.</text>
</comment>
<dbReference type="InterPro" id="IPR049780">
    <property type="entry name" value="PH_KIFIA_KIFIB"/>
</dbReference>
<feature type="domain" description="FHA" evidence="22">
    <location>
        <begin position="506"/>
        <end position="561"/>
    </location>
</feature>
<evidence type="ECO:0000256" key="7">
    <source>
        <dbReference type="ARBA" id="ARBA00022840"/>
    </source>
</evidence>
<dbReference type="FunFam" id="2.60.200.20:FF:000001">
    <property type="entry name" value="Kinesin family member 1B"/>
    <property type="match status" value="1"/>
</dbReference>
<dbReference type="GO" id="GO:0005524">
    <property type="term" value="F:ATP binding"/>
    <property type="evidence" value="ECO:0007669"/>
    <property type="project" value="UniProtKB-UniRule"/>
</dbReference>
<dbReference type="PROSITE" id="PS50003">
    <property type="entry name" value="PH_DOMAIN"/>
    <property type="match status" value="1"/>
</dbReference>
<keyword evidence="11 18" id="KW-0505">Motor protein</keyword>
<keyword evidence="4" id="KW-0597">Phosphoprotein</keyword>
<dbReference type="Pfam" id="PF00225">
    <property type="entry name" value="Kinesin"/>
    <property type="match status" value="1"/>
</dbReference>
<keyword evidence="6 18" id="KW-0547">Nucleotide-binding</keyword>
<feature type="compositionally biased region" description="Basic and acidic residues" evidence="20">
    <location>
        <begin position="886"/>
        <end position="896"/>
    </location>
</feature>
<dbReference type="Gene3D" id="3.40.850.10">
    <property type="entry name" value="Kinesin motor domain"/>
    <property type="match status" value="1"/>
</dbReference>
<dbReference type="FunFam" id="3.40.850.10:FF:000004">
    <property type="entry name" value="Kinesin-like protein isoform 2"/>
    <property type="match status" value="1"/>
</dbReference>
<comment type="catalytic activity">
    <reaction evidence="16">
        <text>ATP + H2O + a kinesin associated with a microtubule at position (n) = ADP + phosphate a kinesin associated with a microtubule at position (n+1, toward the plus end).</text>
        <dbReference type="EC" id="5.6.1.3"/>
    </reaction>
</comment>
<feature type="binding site" evidence="18">
    <location>
        <begin position="69"/>
        <end position="76"/>
    </location>
    <ligand>
        <name>ATP</name>
        <dbReference type="ChEBI" id="CHEBI:30616"/>
    </ligand>
</feature>
<dbReference type="InterPro" id="IPR001849">
    <property type="entry name" value="PH_domain"/>
</dbReference>
<dbReference type="GO" id="GO:0045202">
    <property type="term" value="C:synapse"/>
    <property type="evidence" value="ECO:0007669"/>
    <property type="project" value="UniProtKB-SubCell"/>
</dbReference>
<evidence type="ECO:0000313" key="24">
    <source>
        <dbReference type="EMBL" id="KAL1023368.1"/>
    </source>
</evidence>
<evidence type="ECO:0000256" key="17">
    <source>
        <dbReference type="ARBA" id="ARBA00066390"/>
    </source>
</evidence>
<name>A0ABD0XPS7_UMBPY</name>
<dbReference type="InterPro" id="IPR022140">
    <property type="entry name" value="Kinesin-like_KIF1-typ"/>
</dbReference>
<dbReference type="PROSITE" id="PS50006">
    <property type="entry name" value="FHA_DOMAIN"/>
    <property type="match status" value="1"/>
</dbReference>
<feature type="domain" description="Kinesin motor" evidence="23">
    <location>
        <begin position="1"/>
        <end position="329"/>
    </location>
</feature>
<evidence type="ECO:0000256" key="14">
    <source>
        <dbReference type="ARBA" id="ARBA00023329"/>
    </source>
</evidence>
<evidence type="ECO:0000256" key="13">
    <source>
        <dbReference type="ARBA" id="ARBA00023235"/>
    </source>
</evidence>
<evidence type="ECO:0000259" key="22">
    <source>
        <dbReference type="PROSITE" id="PS50006"/>
    </source>
</evidence>
<evidence type="ECO:0000256" key="20">
    <source>
        <dbReference type="SAM" id="MobiDB-lite"/>
    </source>
</evidence>
<feature type="domain" description="PH" evidence="21">
    <location>
        <begin position="1679"/>
        <end position="1777"/>
    </location>
</feature>
<comment type="subcellular location">
    <subcellularLocation>
        <location evidence="1">Cytoplasm</location>
        <location evidence="1">Cytoskeleton</location>
    </subcellularLocation>
    <subcellularLocation>
        <location evidence="2">Cytoplasmic vesicle</location>
        <location evidence="2">Secretory vesicle membrane</location>
    </subcellularLocation>
    <subcellularLocation>
        <location evidence="15">Synapse</location>
    </subcellularLocation>
</comment>
<dbReference type="FunFam" id="2.30.29.30:FF:000023">
    <property type="entry name" value="Kinesin family member 1B"/>
    <property type="match status" value="1"/>
</dbReference>
<dbReference type="EC" id="5.6.1.3" evidence="17"/>
<evidence type="ECO:0000256" key="4">
    <source>
        <dbReference type="ARBA" id="ARBA00022553"/>
    </source>
</evidence>
<dbReference type="CDD" id="cd01233">
    <property type="entry name" value="PH_KIFIA_KIFIB"/>
    <property type="match status" value="1"/>
</dbReference>
<keyword evidence="3" id="KW-0963">Cytoplasm</keyword>
<dbReference type="Pfam" id="PF12473">
    <property type="entry name" value="DUF3694"/>
    <property type="match status" value="1"/>
</dbReference>
<dbReference type="SMART" id="SM00240">
    <property type="entry name" value="FHA"/>
    <property type="match status" value="1"/>
</dbReference>
<keyword evidence="25" id="KW-1185">Reference proteome</keyword>
<dbReference type="InterPro" id="IPR032405">
    <property type="entry name" value="Kinesin_assoc"/>
</dbReference>
<dbReference type="InterPro" id="IPR001752">
    <property type="entry name" value="Kinesin_motor_dom"/>
</dbReference>
<comment type="caution">
    <text evidence="24">The sequence shown here is derived from an EMBL/GenBank/DDBJ whole genome shotgun (WGS) entry which is preliminary data.</text>
</comment>
<keyword evidence="8" id="KW-0770">Synapse</keyword>
<keyword evidence="7 18" id="KW-0067">ATP-binding</keyword>
<evidence type="ECO:0000313" key="25">
    <source>
        <dbReference type="Proteomes" id="UP001557470"/>
    </source>
</evidence>
<dbReference type="SMART" id="SM00233">
    <property type="entry name" value="PH"/>
    <property type="match status" value="1"/>
</dbReference>
<dbReference type="PROSITE" id="PS00411">
    <property type="entry name" value="KINESIN_MOTOR_1"/>
    <property type="match status" value="1"/>
</dbReference>
<feature type="coiled-coil region" evidence="19">
    <location>
        <begin position="420"/>
        <end position="447"/>
    </location>
</feature>
<dbReference type="Pfam" id="PF16183">
    <property type="entry name" value="Kinesin_assoc"/>
    <property type="match status" value="1"/>
</dbReference>
<feature type="coiled-coil region" evidence="19">
    <location>
        <begin position="624"/>
        <end position="666"/>
    </location>
</feature>
<evidence type="ECO:0000256" key="2">
    <source>
        <dbReference type="ARBA" id="ARBA00004250"/>
    </source>
</evidence>
<feature type="compositionally biased region" description="Basic and acidic residues" evidence="20">
    <location>
        <begin position="1543"/>
        <end position="1552"/>
    </location>
</feature>
<evidence type="ECO:0000256" key="9">
    <source>
        <dbReference type="ARBA" id="ARBA00023054"/>
    </source>
</evidence>
<accession>A0ABD0XPS7</accession>
<dbReference type="EMBL" id="JAGEUA010000001">
    <property type="protein sequence ID" value="KAL1023368.1"/>
    <property type="molecule type" value="Genomic_DNA"/>
</dbReference>
<evidence type="ECO:0000256" key="10">
    <source>
        <dbReference type="ARBA" id="ARBA00023136"/>
    </source>
</evidence>
<evidence type="ECO:0000259" key="23">
    <source>
        <dbReference type="PROSITE" id="PS50067"/>
    </source>
</evidence>
<evidence type="ECO:0000256" key="5">
    <source>
        <dbReference type="ARBA" id="ARBA00022701"/>
    </source>
</evidence>
<dbReference type="SUPFAM" id="SSF50729">
    <property type="entry name" value="PH domain-like"/>
    <property type="match status" value="1"/>
</dbReference>
<gene>
    <name evidence="24" type="ORF">UPYG_G00039910</name>
</gene>
<dbReference type="GO" id="GO:0005874">
    <property type="term" value="C:microtubule"/>
    <property type="evidence" value="ECO:0007669"/>
    <property type="project" value="UniProtKB-KW"/>
</dbReference>
<reference evidence="24 25" key="1">
    <citation type="submission" date="2024-06" db="EMBL/GenBank/DDBJ databases">
        <authorList>
            <person name="Pan Q."/>
            <person name="Wen M."/>
            <person name="Jouanno E."/>
            <person name="Zahm M."/>
            <person name="Klopp C."/>
            <person name="Cabau C."/>
            <person name="Louis A."/>
            <person name="Berthelot C."/>
            <person name="Parey E."/>
            <person name="Roest Crollius H."/>
            <person name="Montfort J."/>
            <person name="Robinson-Rechavi M."/>
            <person name="Bouchez O."/>
            <person name="Lampietro C."/>
            <person name="Lopez Roques C."/>
            <person name="Donnadieu C."/>
            <person name="Postlethwait J."/>
            <person name="Bobe J."/>
            <person name="Verreycken H."/>
            <person name="Guiguen Y."/>
        </authorList>
    </citation>
    <scope>NUCLEOTIDE SEQUENCE [LARGE SCALE GENOMIC DNA]</scope>
    <source>
        <strain evidence="24">Up_M1</strain>
        <tissue evidence="24">Testis</tissue>
    </source>
</reference>
<dbReference type="Gene3D" id="6.10.250.2520">
    <property type="match status" value="1"/>
</dbReference>
<dbReference type="Pfam" id="PF12423">
    <property type="entry name" value="KIF1B"/>
    <property type="match status" value="1"/>
</dbReference>
<keyword evidence="12" id="KW-0206">Cytoskeleton</keyword>
<evidence type="ECO:0000259" key="21">
    <source>
        <dbReference type="PROSITE" id="PS50003"/>
    </source>
</evidence>
<evidence type="ECO:0000256" key="11">
    <source>
        <dbReference type="ARBA" id="ARBA00023175"/>
    </source>
</evidence>
<dbReference type="Gene3D" id="2.60.200.20">
    <property type="match status" value="1"/>
</dbReference>
<dbReference type="InterPro" id="IPR036961">
    <property type="entry name" value="Kinesin_motor_dom_sf"/>
</dbReference>
<evidence type="ECO:0000256" key="6">
    <source>
        <dbReference type="ARBA" id="ARBA00022741"/>
    </source>
</evidence>
<dbReference type="InterPro" id="IPR008984">
    <property type="entry name" value="SMAD_FHA_dom_sf"/>
</dbReference>
<dbReference type="Pfam" id="PF00498">
    <property type="entry name" value="FHA"/>
    <property type="match status" value="1"/>
</dbReference>
<dbReference type="InterPro" id="IPR011993">
    <property type="entry name" value="PH-like_dom_sf"/>
</dbReference>
<dbReference type="SUPFAM" id="SSF49879">
    <property type="entry name" value="SMAD/FHA domain"/>
    <property type="match status" value="1"/>
</dbReference>
<dbReference type="SMART" id="SM00129">
    <property type="entry name" value="KISc"/>
    <property type="match status" value="1"/>
</dbReference>
<dbReference type="InterPro" id="IPR019821">
    <property type="entry name" value="Kinesin_motor_CS"/>
</dbReference>
<evidence type="ECO:0000256" key="1">
    <source>
        <dbReference type="ARBA" id="ARBA00004245"/>
    </source>
</evidence>
<dbReference type="Pfam" id="PF00169">
    <property type="entry name" value="PH"/>
    <property type="match status" value="1"/>
</dbReference>
<dbReference type="GO" id="GO:0030658">
    <property type="term" value="C:transport vesicle membrane"/>
    <property type="evidence" value="ECO:0007669"/>
    <property type="project" value="UniProtKB-SubCell"/>
</dbReference>
<sequence>MLPVQSIPAILNPKVPKENKSFNFDYSYWSHTSPEDPNFAGQLQVYRDIGEEMLLHAFEGYNVCIFAYGQTGSGKSYTMMGKQDVKEQQGIIPLMCEDLFTKFNDSNNDNSKSYSVEVSYMEIYCERVRDLLNPKNKGNLRVREHPLMGPYVEDLSKLAVTSYNDIQDLMDSGNKARTVAATNMNETSSRSHAVFNIIFTQKRHDAETDNTSEKVSKISLVDLAGSERADSTGAKGTRLKEGANINKSLTTLGKVISALAEVDSAQNKNKKKKKVESHIPFRDSVLTWLLRENLGGNSRTAMVAALSPADINYDETLSTLRYADRAKQIRCNAVINEDPNNRLVRELKEEVGRLRDLLLSQGLGDILETYKGSALGSGVVGLKLTNAMTGMSPSPSLSALSSRAGSIASLHDRIMFSPGSEEAIERLKETEKIIAELNETWEEKLRRTEAIRMEREALLAEMGVAMREDGGTVGVFSPKKTPHLVNLNEDPLMSECLLYYIKDGITRVGRVDAISRQDIVLSGHFIKDEHCTFTSTTGPTGEAVVLEPCEDAETYVNGKRVTEPTVLKSGNRIILGKSHVFRFNHPEQARQERERTPCAETPAEPVDWAFAQRELLDKQGIDMKQEMDQRLQELEEQYRKEREETHNLLEQQRLDYESKLEALQKQVDQYYPEAVGEEEEEPEEEVQWTERETELALWGFRKWRCYQFTSLRDLLWGNAIFLKEANAISVELKKKVQFQFVLLTDTLYSPLPADLLPAEAAKERATRPFPRTIVAVEVQDQKNSATHYWTLDKLRQRLELMREMYDRAAEVPSHSIEDCENVMTGGDPFYDRFPWFRLVGRPLTNPVPMFLAASTSNPLFNACMTERMSDPTPSPTPSTSEVTELADARPEGRGGGEELEDLEDLDDDIFLDDPCSELGDDDDDEDEGALCRGGFSEGLDPFYERSPLFSVVGRAFVYLSNLLYPVPLVHRVAIVSEKGEVKGFLRVAVQAISADEEAPDYGSGVRQSGTAKISFEDQEFEKFQAESCPIGLSRSGASQEELRFVEGEGQSSGMEPSADEVNNNTCAASLDELQSPLKADLEAGDEVLEHLRIGNVFTFRVTILQASSISAEYADIFCQFNFIHRHDEAFSTEPLKNTGRGPPLGFYHVQNIAVEVTKSFVDYIKTQPIVFEVFGHYQKQPFPPLCKDLISPLRSCRRQFPKVMPLSKPVPATKLTALMRPTAGPRHCKYDLLVFFEICELEANGDYIPAVAEHRGGMPCHGTFMLHQGIQRRITVTIVHETGGDIEWKDVRELVVGRIRNTPEGDDAIIDPNILSLNILSAGFVRPLQEDRQFLDSDMPRTFYRFEAAWDSAMHNSLLLNRVTPYGEKIYMTLSAYLEMENCTQPTVITKDFCMVFYSRDAKLPASRSIRNLFGTGSLRAAEGNRVTGVYEVSLCHLADHGSPGMQRRRRRVLDTSVAYVRGEENLAGWRPRSDSLILDHQWELEKLSLLQEVEKTRHYLLLKEKLESTLMLAQDGLLSCVSEEQTDISPQEPDDYTQATRPTDEPPNERQRELATKCLRLLTHSFNREYSLVCVSASDSKLSEMSVTLLRESASTTAFNTLTPSSTCPSLVEGCYPKTEGLRTPTPRSRCASPNRGCAQQDGDVKKSPGPSIVTAPEVKPRARRFVPDIQEIRVSPIVSKKGYLHFLEPHTNGWVKRWVVVRRPYVYIYNTERDSVERAILNLSSAHVEYSEDQQAMLKTPNTFAVCTEHRGILLQAINDKEMHDWLYAFNPLLAGSIRSKLSRRRAGQMRM</sequence>
<keyword evidence="14" id="KW-0968">Cytoplasmic vesicle</keyword>
<evidence type="ECO:0000256" key="19">
    <source>
        <dbReference type="SAM" id="Coils"/>
    </source>
</evidence>
<dbReference type="PROSITE" id="PS50067">
    <property type="entry name" value="KINESIN_MOTOR_2"/>
    <property type="match status" value="1"/>
</dbReference>
<keyword evidence="5" id="KW-0493">Microtubule</keyword>
<dbReference type="InterPro" id="IPR000253">
    <property type="entry name" value="FHA_dom"/>
</dbReference>
<proteinExistence type="inferred from homology"/>
<dbReference type="GO" id="GO:0008574">
    <property type="term" value="F:plus-end-directed microtubule motor activity"/>
    <property type="evidence" value="ECO:0007669"/>
    <property type="project" value="UniProtKB-EC"/>
</dbReference>
<dbReference type="GO" id="GO:0010970">
    <property type="term" value="P:transport along microtubule"/>
    <property type="evidence" value="ECO:0007669"/>
    <property type="project" value="UniProtKB-ARBA"/>
</dbReference>
<keyword evidence="13" id="KW-0413">Isomerase</keyword>
<dbReference type="PANTHER" id="PTHR47117">
    <property type="entry name" value="STAR-RELATED LIPID TRANSFER PROTEIN 9"/>
    <property type="match status" value="1"/>
</dbReference>
<dbReference type="SUPFAM" id="SSF52540">
    <property type="entry name" value="P-loop containing nucleoside triphosphate hydrolases"/>
    <property type="match status" value="1"/>
</dbReference>
<evidence type="ECO:0000256" key="15">
    <source>
        <dbReference type="ARBA" id="ARBA00034103"/>
    </source>
</evidence>
<evidence type="ECO:0000256" key="8">
    <source>
        <dbReference type="ARBA" id="ARBA00023018"/>
    </source>
</evidence>
<feature type="region of interest" description="Disordered" evidence="20">
    <location>
        <begin position="868"/>
        <end position="900"/>
    </location>
</feature>
<dbReference type="InterPro" id="IPR022164">
    <property type="entry name" value="Kinesin-like"/>
</dbReference>
<dbReference type="PANTHER" id="PTHR47117:SF2">
    <property type="entry name" value="KINESIN-LIKE PROTEIN KIF1A ISOFORM X1"/>
    <property type="match status" value="1"/>
</dbReference>
<evidence type="ECO:0000256" key="3">
    <source>
        <dbReference type="ARBA" id="ARBA00022490"/>
    </source>
</evidence>
<feature type="region of interest" description="Disordered" evidence="20">
    <location>
        <begin position="1525"/>
        <end position="1552"/>
    </location>
</feature>
<keyword evidence="9 19" id="KW-0175">Coiled coil</keyword>